<gene>
    <name evidence="1" type="ORF">P7K49_018460</name>
</gene>
<comment type="caution">
    <text evidence="1">The sequence shown here is derived from an EMBL/GenBank/DDBJ whole genome shotgun (WGS) entry which is preliminary data.</text>
</comment>
<evidence type="ECO:0000313" key="1">
    <source>
        <dbReference type="EMBL" id="KAK2104604.1"/>
    </source>
</evidence>
<evidence type="ECO:0000313" key="2">
    <source>
        <dbReference type="Proteomes" id="UP001266305"/>
    </source>
</evidence>
<accession>A0ABQ9V6M6</accession>
<dbReference type="Proteomes" id="UP001266305">
    <property type="component" value="Unassembled WGS sequence"/>
</dbReference>
<feature type="non-terminal residue" evidence="1">
    <location>
        <position position="67"/>
    </location>
</feature>
<name>A0ABQ9V6M6_SAGOE</name>
<proteinExistence type="predicted"/>
<organism evidence="1 2">
    <name type="scientific">Saguinus oedipus</name>
    <name type="common">Cotton-top tamarin</name>
    <name type="synonym">Oedipomidas oedipus</name>
    <dbReference type="NCBI Taxonomy" id="9490"/>
    <lineage>
        <taxon>Eukaryota</taxon>
        <taxon>Metazoa</taxon>
        <taxon>Chordata</taxon>
        <taxon>Craniata</taxon>
        <taxon>Vertebrata</taxon>
        <taxon>Euteleostomi</taxon>
        <taxon>Mammalia</taxon>
        <taxon>Eutheria</taxon>
        <taxon>Euarchontoglires</taxon>
        <taxon>Primates</taxon>
        <taxon>Haplorrhini</taxon>
        <taxon>Platyrrhini</taxon>
        <taxon>Cebidae</taxon>
        <taxon>Callitrichinae</taxon>
        <taxon>Saguinus</taxon>
    </lineage>
</organism>
<reference evidence="1 2" key="1">
    <citation type="submission" date="2023-05" db="EMBL/GenBank/DDBJ databases">
        <title>B98-5 Cell Line De Novo Hybrid Assembly: An Optical Mapping Approach.</title>
        <authorList>
            <person name="Kananen K."/>
            <person name="Auerbach J.A."/>
            <person name="Kautto E."/>
            <person name="Blachly J.S."/>
        </authorList>
    </citation>
    <scope>NUCLEOTIDE SEQUENCE [LARGE SCALE GENOMIC DNA]</scope>
    <source>
        <strain evidence="1">B95-8</strain>
        <tissue evidence="1">Cell line</tissue>
    </source>
</reference>
<dbReference type="EMBL" id="JASSZA010000008">
    <property type="protein sequence ID" value="KAK2104604.1"/>
    <property type="molecule type" value="Genomic_DNA"/>
</dbReference>
<sequence length="67" mass="6826">MLPQPPPASQLWSVSLGPSTGALVHLPEALMHLIPAEPGSHTAPPSAALPSSTQLLLPAISLQEADS</sequence>
<keyword evidence="2" id="KW-1185">Reference proteome</keyword>
<protein>
    <submittedName>
        <fullName evidence="1">Uncharacterized protein</fullName>
    </submittedName>
</protein>